<feature type="compositionally biased region" description="Polar residues" evidence="1">
    <location>
        <begin position="183"/>
        <end position="198"/>
    </location>
</feature>
<feature type="region of interest" description="Disordered" evidence="1">
    <location>
        <begin position="43"/>
        <end position="70"/>
    </location>
</feature>
<reference evidence="2 3" key="1">
    <citation type="submission" date="2019-05" db="EMBL/GenBank/DDBJ databases">
        <title>Another draft genome of Portunus trituberculatus and its Hox gene families provides insights of decapod evolution.</title>
        <authorList>
            <person name="Jeong J.-H."/>
            <person name="Song I."/>
            <person name="Kim S."/>
            <person name="Choi T."/>
            <person name="Kim D."/>
            <person name="Ryu S."/>
            <person name="Kim W."/>
        </authorList>
    </citation>
    <scope>NUCLEOTIDE SEQUENCE [LARGE SCALE GENOMIC DNA]</scope>
    <source>
        <tissue evidence="2">Muscle</tissue>
    </source>
</reference>
<name>A0A5B7DCR6_PORTR</name>
<organism evidence="2 3">
    <name type="scientific">Portunus trituberculatus</name>
    <name type="common">Swimming crab</name>
    <name type="synonym">Neptunus trituberculatus</name>
    <dbReference type="NCBI Taxonomy" id="210409"/>
    <lineage>
        <taxon>Eukaryota</taxon>
        <taxon>Metazoa</taxon>
        <taxon>Ecdysozoa</taxon>
        <taxon>Arthropoda</taxon>
        <taxon>Crustacea</taxon>
        <taxon>Multicrustacea</taxon>
        <taxon>Malacostraca</taxon>
        <taxon>Eumalacostraca</taxon>
        <taxon>Eucarida</taxon>
        <taxon>Decapoda</taxon>
        <taxon>Pleocyemata</taxon>
        <taxon>Brachyura</taxon>
        <taxon>Eubrachyura</taxon>
        <taxon>Portunoidea</taxon>
        <taxon>Portunidae</taxon>
        <taxon>Portuninae</taxon>
        <taxon>Portunus</taxon>
    </lineage>
</organism>
<feature type="compositionally biased region" description="Polar residues" evidence="1">
    <location>
        <begin position="727"/>
        <end position="738"/>
    </location>
</feature>
<dbReference type="PRINTS" id="PR01217">
    <property type="entry name" value="PRICHEXTENSN"/>
</dbReference>
<proteinExistence type="predicted"/>
<keyword evidence="3" id="KW-1185">Reference proteome</keyword>
<dbReference type="Proteomes" id="UP000324222">
    <property type="component" value="Unassembled WGS sequence"/>
</dbReference>
<feature type="compositionally biased region" description="Pro residues" evidence="1">
    <location>
        <begin position="250"/>
        <end position="333"/>
    </location>
</feature>
<feature type="compositionally biased region" description="Basic residues" evidence="1">
    <location>
        <begin position="369"/>
        <end position="380"/>
    </location>
</feature>
<feature type="region of interest" description="Disordered" evidence="1">
    <location>
        <begin position="571"/>
        <end position="590"/>
    </location>
</feature>
<protein>
    <submittedName>
        <fullName evidence="2">Uncharacterized protein</fullName>
    </submittedName>
</protein>
<gene>
    <name evidence="2" type="ORF">E2C01_011923</name>
</gene>
<feature type="compositionally biased region" description="Low complexity" evidence="1">
    <location>
        <begin position="167"/>
        <end position="182"/>
    </location>
</feature>
<dbReference type="EMBL" id="VSRR010000731">
    <property type="protein sequence ID" value="MPC19019.1"/>
    <property type="molecule type" value="Genomic_DNA"/>
</dbReference>
<accession>A0A5B7DCR6</accession>
<sequence length="758" mass="81250">MPYLLTLCNTFPGLGAGRGRSGTPRPMVSGTCSVTIQVGEGSRNSSALHHKSSNELLSQPSPSSPNPSDAFIFPSIGLLTSAYQDHRARPSSSSWEDKNAEVVRASRNIVKGPRDSFGKVGSIKFGKKGKKLSSDPVVGNDEINSSKENRAEFTVSRAPLPHKPDAPQSTPSSTPVTHHSTPIQTLSIPQSEPGTTHPTPAFESSDKISSKSDVTNQCPPPRPALPHSAPKHQPDPPHTNSSPKTKTSSSPPPKPPPPHSTPPPKPAPPHSTPPPKPAPPHNTPPPKPAPPHNIPPPKPAPPHNTPPPKPAPPHNTPPPKPAPPHNTPPPKPAPHSTSNQPDVSQSTQLKPAGSQPAPPTQPNAPLSPKPHKASKPRAKSQQKADTTQPQQKGSVPYSPPPSTTDGPHSTHHPKPKNRRSKRKGNKDASHPTQAPKSKTPHSPPTTSNLDVQHSVPMPAPRSAPSTPTPKPRTQIPANTVTNDKTKAASHLETPQGHRAESDQPAPQVSMTQKTFSESTDRINTKSNYRTSKVAASEPHLSKNKELVDHGKEVKNFSSSSQSVVQFRKVNTEQGNQEGHKPVPRGVGAASSRNPLHLELVSKFTTSSSSDRRIPCLRKVKTKEPRSVKELFPDYHFGEHQSKTHDDLQYTTKSDQTISNVENLGVTTKPLASPLGLIAEKVAETVPNSKIYDFTSRKTPPTPLVSHTRDRSNSPTMVHHQSLRVPKTGSSTENASSDSFTRGIAARKSLSTLECVVQL</sequence>
<feature type="compositionally biased region" description="Low complexity" evidence="1">
    <location>
        <begin position="238"/>
        <end position="249"/>
    </location>
</feature>
<feature type="compositionally biased region" description="Pro residues" evidence="1">
    <location>
        <begin position="457"/>
        <end position="470"/>
    </location>
</feature>
<feature type="compositionally biased region" description="Polar residues" evidence="1">
    <location>
        <begin position="504"/>
        <end position="517"/>
    </location>
</feature>
<feature type="compositionally biased region" description="Pro residues" evidence="1">
    <location>
        <begin position="356"/>
        <end position="368"/>
    </location>
</feature>
<feature type="compositionally biased region" description="Polar residues" evidence="1">
    <location>
        <begin position="340"/>
        <end position="349"/>
    </location>
</feature>
<feature type="region of interest" description="Disordered" evidence="1">
    <location>
        <begin position="692"/>
        <end position="738"/>
    </location>
</feature>
<feature type="compositionally biased region" description="Basic and acidic residues" evidence="1">
    <location>
        <begin position="539"/>
        <end position="554"/>
    </location>
</feature>
<evidence type="ECO:0000313" key="3">
    <source>
        <dbReference type="Proteomes" id="UP000324222"/>
    </source>
</evidence>
<feature type="compositionally biased region" description="Basic residues" evidence="1">
    <location>
        <begin position="409"/>
        <end position="424"/>
    </location>
</feature>
<comment type="caution">
    <text evidence="2">The sequence shown here is derived from an EMBL/GenBank/DDBJ whole genome shotgun (WGS) entry which is preliminary data.</text>
</comment>
<feature type="compositionally biased region" description="Polar residues" evidence="1">
    <location>
        <begin position="381"/>
        <end position="393"/>
    </location>
</feature>
<feature type="region of interest" description="Disordered" evidence="1">
    <location>
        <begin position="112"/>
        <end position="564"/>
    </location>
</feature>
<dbReference type="AlphaFoldDB" id="A0A5B7DCR6"/>
<evidence type="ECO:0000256" key="1">
    <source>
        <dbReference type="SAM" id="MobiDB-lite"/>
    </source>
</evidence>
<evidence type="ECO:0000313" key="2">
    <source>
        <dbReference type="EMBL" id="MPC19019.1"/>
    </source>
</evidence>